<dbReference type="RefSeq" id="WP_068768926.1">
    <property type="nucleotide sequence ID" value="NZ_CP109796.1"/>
</dbReference>
<evidence type="ECO:0000313" key="3">
    <source>
        <dbReference type="Proteomes" id="UP000078486"/>
    </source>
</evidence>
<feature type="region of interest" description="Disordered" evidence="1">
    <location>
        <begin position="406"/>
        <end position="445"/>
    </location>
</feature>
<feature type="compositionally biased region" description="Polar residues" evidence="1">
    <location>
        <begin position="423"/>
        <end position="435"/>
    </location>
</feature>
<protein>
    <recommendedName>
        <fullName evidence="4">Glycosyltransferase subfamily 4-like N-terminal domain-containing protein</fullName>
    </recommendedName>
</protein>
<dbReference type="STRING" id="1184151.AW736_03830"/>
<accession>A0A178IPT8</accession>
<feature type="compositionally biased region" description="Basic residues" evidence="1">
    <location>
        <begin position="436"/>
        <end position="445"/>
    </location>
</feature>
<keyword evidence="3" id="KW-1185">Reference proteome</keyword>
<evidence type="ECO:0000313" key="2">
    <source>
        <dbReference type="EMBL" id="OAM91347.1"/>
    </source>
</evidence>
<evidence type="ECO:0008006" key="4">
    <source>
        <dbReference type="Google" id="ProtNLM"/>
    </source>
</evidence>
<dbReference type="EMBL" id="LRRQ01000030">
    <property type="protein sequence ID" value="OAM91347.1"/>
    <property type="molecule type" value="Genomic_DNA"/>
</dbReference>
<proteinExistence type="predicted"/>
<sequence>MNLLFICTSLEPGRDGVGDYARLLAAACADAGHRCALLALNDPHITASAVSTQSAPPHALPVLRLSAGESWRARLVAARHFARDHAPDWLSWQIVPYGFHPKGVIPPSVRTLAAELATGGRNHVMLHELWLGLSREEPPRHRLTGFLQRGPLLRLLRAISPDHTDTTNAAYQHALRRRHIPAALLPLFGNIPVATPLAHAADAGTLTAVLFGTIHPQFLATLPPVRVSRSSHRSVSSPRNLFVELASHARATQRRLRILALGHNGEHARALAGRLASAFPPADLAYETLGEKPAPEVSRILQAADLGIATHPWALLGKSGAVAAMLDHGLPVIVPRDDWRLRRGPSDIPAIDPLAARLADLPVADFTAHLARRRPAKNSLPGVAEKFLAHLGQFSVADLSGLSLGSKPSGGLSPETTAEAAIPSSSARGGSQAKTGNRKTKIPLP</sequence>
<dbReference type="AlphaFoldDB" id="A0A178IPT8"/>
<reference evidence="2 3" key="1">
    <citation type="submission" date="2016-01" db="EMBL/GenBank/DDBJ databases">
        <title>High potential of lignocellulose degradation of a new Verrucomicrobia species.</title>
        <authorList>
            <person name="Wang Y."/>
            <person name="Shi Y."/>
            <person name="Qiu Z."/>
            <person name="Liu S."/>
            <person name="Yang H."/>
        </authorList>
    </citation>
    <scope>NUCLEOTIDE SEQUENCE [LARGE SCALE GENOMIC DNA]</scope>
    <source>
        <strain evidence="2 3">TSB47</strain>
    </source>
</reference>
<organism evidence="2 3">
    <name type="scientific">Termitidicoccus mucosus</name>
    <dbReference type="NCBI Taxonomy" id="1184151"/>
    <lineage>
        <taxon>Bacteria</taxon>
        <taxon>Pseudomonadati</taxon>
        <taxon>Verrucomicrobiota</taxon>
        <taxon>Opitutia</taxon>
        <taxon>Opitutales</taxon>
        <taxon>Opitutaceae</taxon>
        <taxon>Termitidicoccus</taxon>
    </lineage>
</organism>
<dbReference type="OrthoDB" id="189146at2"/>
<name>A0A178IPT8_9BACT</name>
<evidence type="ECO:0000256" key="1">
    <source>
        <dbReference type="SAM" id="MobiDB-lite"/>
    </source>
</evidence>
<dbReference type="SUPFAM" id="SSF53756">
    <property type="entry name" value="UDP-Glycosyltransferase/glycogen phosphorylase"/>
    <property type="match status" value="1"/>
</dbReference>
<dbReference type="Proteomes" id="UP000078486">
    <property type="component" value="Unassembled WGS sequence"/>
</dbReference>
<gene>
    <name evidence="2" type="ORF">AW736_03830</name>
</gene>
<comment type="caution">
    <text evidence="2">The sequence shown here is derived from an EMBL/GenBank/DDBJ whole genome shotgun (WGS) entry which is preliminary data.</text>
</comment>